<dbReference type="InterPro" id="IPR000182">
    <property type="entry name" value="GNAT_dom"/>
</dbReference>
<sequence>MPLILRRATPADAAELGDLYLRSRNTMASYAPLAHTEPEVRDWVANILIPSGGVIVAVDNDRLVGMAAYSVTDRVTWLDQLYVCPESTRRGIGTWLLEAVKSQTDGTLQLYTFQMNRAAAAFYEKQGFIAVAYSDGSRNEERCPDVLYALMR</sequence>
<comment type="caution">
    <text evidence="4">The sequence shown here is derived from an EMBL/GenBank/DDBJ whole genome shotgun (WGS) entry which is preliminary data.</text>
</comment>
<dbReference type="SUPFAM" id="SSF55729">
    <property type="entry name" value="Acyl-CoA N-acyltransferases (Nat)"/>
    <property type="match status" value="1"/>
</dbReference>
<dbReference type="PROSITE" id="PS51186">
    <property type="entry name" value="GNAT"/>
    <property type="match status" value="1"/>
</dbReference>
<evidence type="ECO:0000256" key="1">
    <source>
        <dbReference type="ARBA" id="ARBA00022679"/>
    </source>
</evidence>
<evidence type="ECO:0000259" key="3">
    <source>
        <dbReference type="PROSITE" id="PS51186"/>
    </source>
</evidence>
<dbReference type="InterPro" id="IPR050832">
    <property type="entry name" value="Bact_Acetyltransf"/>
</dbReference>
<dbReference type="Gene3D" id="3.40.630.30">
    <property type="match status" value="1"/>
</dbReference>
<evidence type="ECO:0000313" key="4">
    <source>
        <dbReference type="EMBL" id="MDN7930028.1"/>
    </source>
</evidence>
<gene>
    <name evidence="4" type="ORF">QZM52_01850</name>
</gene>
<keyword evidence="5" id="KW-1185">Reference proteome</keyword>
<dbReference type="InterPro" id="IPR016181">
    <property type="entry name" value="Acyl_CoA_acyltransferase"/>
</dbReference>
<dbReference type="GeneID" id="67907584"/>
<dbReference type="CDD" id="cd04301">
    <property type="entry name" value="NAT_SF"/>
    <property type="match status" value="1"/>
</dbReference>
<organism evidence="4 5">
    <name type="scientific">Burkholderia metallica</name>
    <dbReference type="NCBI Taxonomy" id="488729"/>
    <lineage>
        <taxon>Bacteria</taxon>
        <taxon>Pseudomonadati</taxon>
        <taxon>Pseudomonadota</taxon>
        <taxon>Betaproteobacteria</taxon>
        <taxon>Burkholderiales</taxon>
        <taxon>Burkholderiaceae</taxon>
        <taxon>Burkholderia</taxon>
        <taxon>Burkholderia cepacia complex</taxon>
    </lineage>
</organism>
<name>A0ABT8P4L5_9BURK</name>
<protein>
    <submittedName>
        <fullName evidence="4">GNAT family N-acetyltransferase</fullName>
    </submittedName>
</protein>
<reference evidence="4" key="1">
    <citation type="submission" date="2023-07" db="EMBL/GenBank/DDBJ databases">
        <title>A collection of bacterial strains from the Burkholderia cepacia Research Laboratory and Repository.</title>
        <authorList>
            <person name="Lipuma J."/>
            <person name="Spilker T."/>
            <person name="Caverly L."/>
        </authorList>
    </citation>
    <scope>NUCLEOTIDE SEQUENCE</scope>
    <source>
        <strain evidence="4">AU42020</strain>
    </source>
</reference>
<keyword evidence="1" id="KW-0808">Transferase</keyword>
<evidence type="ECO:0000256" key="2">
    <source>
        <dbReference type="ARBA" id="ARBA00023315"/>
    </source>
</evidence>
<evidence type="ECO:0000313" key="5">
    <source>
        <dbReference type="Proteomes" id="UP001171606"/>
    </source>
</evidence>
<dbReference type="Proteomes" id="UP001171606">
    <property type="component" value="Unassembled WGS sequence"/>
</dbReference>
<dbReference type="Pfam" id="PF00583">
    <property type="entry name" value="Acetyltransf_1"/>
    <property type="match status" value="1"/>
</dbReference>
<dbReference type="PANTHER" id="PTHR43877">
    <property type="entry name" value="AMINOALKYLPHOSPHONATE N-ACETYLTRANSFERASE-RELATED-RELATED"/>
    <property type="match status" value="1"/>
</dbReference>
<keyword evidence="2" id="KW-0012">Acyltransferase</keyword>
<dbReference type="EMBL" id="JAUJSQ010000001">
    <property type="protein sequence ID" value="MDN7930028.1"/>
    <property type="molecule type" value="Genomic_DNA"/>
</dbReference>
<dbReference type="RefSeq" id="WP_069259995.1">
    <property type="nucleotide sequence ID" value="NZ_CABVPT010000001.1"/>
</dbReference>
<accession>A0ABT8P4L5</accession>
<feature type="domain" description="N-acetyltransferase" evidence="3">
    <location>
        <begin position="3"/>
        <end position="152"/>
    </location>
</feature>
<proteinExistence type="predicted"/>
<dbReference type="PANTHER" id="PTHR43877:SF2">
    <property type="entry name" value="AMINOALKYLPHOSPHONATE N-ACETYLTRANSFERASE-RELATED"/>
    <property type="match status" value="1"/>
</dbReference>